<proteinExistence type="predicted"/>
<keyword evidence="5" id="KW-1185">Reference proteome</keyword>
<dbReference type="AlphaFoldDB" id="A0A915KQY9"/>
<name>A0A915KQY9_ROMCU</name>
<protein>
    <recommendedName>
        <fullName evidence="2">Regulatory protein zeste</fullName>
    </recommendedName>
</protein>
<sequence length="76" mass="8949">MEQEKFATMELLETYRQSSLQLVKKTEKRAWEEITSSLNATFPEAVHDVKNSAKKWSNLKRSAEKATHDQKKIDYF</sequence>
<evidence type="ECO:0000313" key="5">
    <source>
        <dbReference type="Proteomes" id="UP000887565"/>
    </source>
</evidence>
<dbReference type="Proteomes" id="UP000887565">
    <property type="component" value="Unplaced"/>
</dbReference>
<evidence type="ECO:0000313" key="6">
    <source>
        <dbReference type="WBParaSite" id="nRc.2.0.1.t40495-RA"/>
    </source>
</evidence>
<evidence type="ECO:0000256" key="2">
    <source>
        <dbReference type="ARBA" id="ARBA00016807"/>
    </source>
</evidence>
<dbReference type="InterPro" id="IPR028002">
    <property type="entry name" value="Myb_DNA-bind_5"/>
</dbReference>
<dbReference type="WBParaSite" id="nRc.2.0.1.t40495-RA">
    <property type="protein sequence ID" value="nRc.2.0.1.t40495-RA"/>
    <property type="gene ID" value="nRc.2.0.1.g40495"/>
</dbReference>
<organism evidence="5 6">
    <name type="scientific">Romanomermis culicivorax</name>
    <name type="common">Nematode worm</name>
    <dbReference type="NCBI Taxonomy" id="13658"/>
    <lineage>
        <taxon>Eukaryota</taxon>
        <taxon>Metazoa</taxon>
        <taxon>Ecdysozoa</taxon>
        <taxon>Nematoda</taxon>
        <taxon>Enoplea</taxon>
        <taxon>Dorylaimia</taxon>
        <taxon>Mermithida</taxon>
        <taxon>Mermithoidea</taxon>
        <taxon>Mermithidae</taxon>
        <taxon>Romanomermis</taxon>
    </lineage>
</organism>
<accession>A0A915KQY9</accession>
<feature type="domain" description="Myb/SANT-like DNA-binding" evidence="4">
    <location>
        <begin position="19"/>
        <end position="65"/>
    </location>
</feature>
<evidence type="ECO:0000259" key="4">
    <source>
        <dbReference type="Pfam" id="PF13873"/>
    </source>
</evidence>
<dbReference type="Pfam" id="PF13873">
    <property type="entry name" value="Myb_DNA-bind_5"/>
    <property type="match status" value="1"/>
</dbReference>
<comment type="function">
    <text evidence="3">Involved in transvection phenomena (= synapsis-dependent gene expression), where the synaptic pairing of chromosomes carrying genes with which zeste interacts influences the expression of these genes. Zeste binds to DNA and stimulates transcription from a nearby promoter.</text>
</comment>
<evidence type="ECO:0000256" key="3">
    <source>
        <dbReference type="ARBA" id="ARBA00025466"/>
    </source>
</evidence>
<evidence type="ECO:0000256" key="1">
    <source>
        <dbReference type="ARBA" id="ARBA00011764"/>
    </source>
</evidence>
<comment type="subunit">
    <text evidence="1">Self-associates forming complexes of several hundred monomers.</text>
</comment>
<reference evidence="6" key="1">
    <citation type="submission" date="2022-11" db="UniProtKB">
        <authorList>
            <consortium name="WormBaseParasite"/>
        </authorList>
    </citation>
    <scope>IDENTIFICATION</scope>
</reference>